<dbReference type="RefSeq" id="WP_011187257.1">
    <property type="nucleotide sequence ID" value="NC_006138.1"/>
</dbReference>
<protein>
    <recommendedName>
        <fullName evidence="1">DUF559 domain-containing protein</fullName>
    </recommendedName>
</protein>
<dbReference type="eggNOG" id="COG2852">
    <property type="taxonomic scope" value="Bacteria"/>
</dbReference>
<reference evidence="3" key="1">
    <citation type="journal article" date="2004" name="Environ. Microbiol.">
        <title>The genome of Desulfotalea psychrophila, a sulfate-reducing bacterium from permanently cold Arctic sediments.</title>
        <authorList>
            <person name="Rabus R."/>
            <person name="Ruepp A."/>
            <person name="Frickey T."/>
            <person name="Rattei T."/>
            <person name="Fartmann B."/>
            <person name="Stark M."/>
            <person name="Bauer M."/>
            <person name="Zibat A."/>
            <person name="Lombardot T."/>
            <person name="Becker I."/>
            <person name="Amann J."/>
            <person name="Gellner K."/>
            <person name="Teeling H."/>
            <person name="Leuschner W.D."/>
            <person name="Gloeckner F.-O."/>
            <person name="Lupas A.N."/>
            <person name="Amann R."/>
            <person name="Klenk H.-P."/>
        </authorList>
    </citation>
    <scope>NUCLEOTIDE SEQUENCE [LARGE SCALE GENOMIC DNA]</scope>
    <source>
        <strain evidence="3">DSM 12343 / LSv54</strain>
    </source>
</reference>
<dbReference type="PANTHER" id="PTHR38590:SF1">
    <property type="entry name" value="BLL0828 PROTEIN"/>
    <property type="match status" value="1"/>
</dbReference>
<sequence length="125" mass="14513">MTTSKRAFTLKKHKTLRQKLRNNLTPSERGLWLYLRRKGCGCKFRRQHSIGRYVVDFYCHELKLVIEVDGDSHFQSGAVEHDQQREDFLKSLGLTILHYTNVDVLNNGLAVAENIATKVELLQQK</sequence>
<keyword evidence="3" id="KW-1185">Reference proteome</keyword>
<name>Q6ASC2_DESPS</name>
<dbReference type="InterPro" id="IPR007569">
    <property type="entry name" value="DUF559"/>
</dbReference>
<dbReference type="InterPro" id="IPR011335">
    <property type="entry name" value="Restrct_endonuc-II-like"/>
</dbReference>
<dbReference type="OrthoDB" id="9798754at2"/>
<accession>Q6ASC2</accession>
<dbReference type="AlphaFoldDB" id="Q6ASC2"/>
<proteinExistence type="predicted"/>
<dbReference type="Proteomes" id="UP000000602">
    <property type="component" value="Chromosome"/>
</dbReference>
<feature type="domain" description="DUF559" evidence="1">
    <location>
        <begin position="12"/>
        <end position="119"/>
    </location>
</feature>
<dbReference type="HOGENOM" id="CLU_107928_1_0_7"/>
<dbReference type="PANTHER" id="PTHR38590">
    <property type="entry name" value="BLL0828 PROTEIN"/>
    <property type="match status" value="1"/>
</dbReference>
<dbReference type="KEGG" id="dps:DP0012"/>
<dbReference type="Gene3D" id="3.40.960.10">
    <property type="entry name" value="VSR Endonuclease"/>
    <property type="match status" value="1"/>
</dbReference>
<dbReference type="EMBL" id="CR522870">
    <property type="protein sequence ID" value="CAG34741.1"/>
    <property type="molecule type" value="Genomic_DNA"/>
</dbReference>
<gene>
    <name evidence="2" type="ordered locus">DP0012</name>
</gene>
<dbReference type="CDD" id="cd01038">
    <property type="entry name" value="Endonuclease_DUF559"/>
    <property type="match status" value="1"/>
</dbReference>
<dbReference type="SUPFAM" id="SSF52980">
    <property type="entry name" value="Restriction endonuclease-like"/>
    <property type="match status" value="1"/>
</dbReference>
<organism evidence="2 3">
    <name type="scientific">Desulfotalea psychrophila (strain LSv54 / DSM 12343)</name>
    <dbReference type="NCBI Taxonomy" id="177439"/>
    <lineage>
        <taxon>Bacteria</taxon>
        <taxon>Pseudomonadati</taxon>
        <taxon>Thermodesulfobacteriota</taxon>
        <taxon>Desulfobulbia</taxon>
        <taxon>Desulfobulbales</taxon>
        <taxon>Desulfocapsaceae</taxon>
        <taxon>Desulfotalea</taxon>
    </lineage>
</organism>
<evidence type="ECO:0000313" key="2">
    <source>
        <dbReference type="EMBL" id="CAG34741.1"/>
    </source>
</evidence>
<evidence type="ECO:0000259" key="1">
    <source>
        <dbReference type="Pfam" id="PF04480"/>
    </source>
</evidence>
<evidence type="ECO:0000313" key="3">
    <source>
        <dbReference type="Proteomes" id="UP000000602"/>
    </source>
</evidence>
<dbReference type="InterPro" id="IPR047216">
    <property type="entry name" value="Endonuclease_DUF559_bact"/>
</dbReference>
<dbReference type="Pfam" id="PF04480">
    <property type="entry name" value="DUF559"/>
    <property type="match status" value="1"/>
</dbReference>